<dbReference type="GO" id="GO:0005886">
    <property type="term" value="C:plasma membrane"/>
    <property type="evidence" value="ECO:0007669"/>
    <property type="project" value="UniProtKB-SubCell"/>
</dbReference>
<dbReference type="PANTHER" id="PTHR24177">
    <property type="entry name" value="CASKIN"/>
    <property type="match status" value="1"/>
</dbReference>
<comment type="subcellular location">
    <subcellularLocation>
        <location evidence="1">Cell membrane</location>
        <topology evidence="1">Peripheral membrane protein</topology>
    </subcellularLocation>
</comment>
<evidence type="ECO:0000313" key="2">
    <source>
        <dbReference type="EMBL" id="KHN05233.1"/>
    </source>
</evidence>
<dbReference type="Proteomes" id="UP000053555">
    <property type="component" value="Unassembled WGS sequence"/>
</dbReference>
<dbReference type="Gene3D" id="1.25.40.20">
    <property type="entry name" value="Ankyrin repeat-containing domain"/>
    <property type="match status" value="1"/>
</dbReference>
<dbReference type="PANTHER" id="PTHR24177:SF292">
    <property type="entry name" value="ANKYRIN REPEAT FAMILY PROTEIN-RELATED"/>
    <property type="match status" value="1"/>
</dbReference>
<evidence type="ECO:0008006" key="3">
    <source>
        <dbReference type="Google" id="ProtNLM"/>
    </source>
</evidence>
<dbReference type="AlphaFoldDB" id="A0A0B2PC49"/>
<proteinExistence type="predicted"/>
<protein>
    <recommendedName>
        <fullName evidence="3">Ankyrin repeat-containing protein</fullName>
    </recommendedName>
</protein>
<organism evidence="2">
    <name type="scientific">Glycine soja</name>
    <name type="common">Wild soybean</name>
    <dbReference type="NCBI Taxonomy" id="3848"/>
    <lineage>
        <taxon>Eukaryota</taxon>
        <taxon>Viridiplantae</taxon>
        <taxon>Streptophyta</taxon>
        <taxon>Embryophyta</taxon>
        <taxon>Tracheophyta</taxon>
        <taxon>Spermatophyta</taxon>
        <taxon>Magnoliopsida</taxon>
        <taxon>eudicotyledons</taxon>
        <taxon>Gunneridae</taxon>
        <taxon>Pentapetalae</taxon>
        <taxon>rosids</taxon>
        <taxon>fabids</taxon>
        <taxon>Fabales</taxon>
        <taxon>Fabaceae</taxon>
        <taxon>Papilionoideae</taxon>
        <taxon>50 kb inversion clade</taxon>
        <taxon>NPAAA clade</taxon>
        <taxon>indigoferoid/millettioid clade</taxon>
        <taxon>Phaseoleae</taxon>
        <taxon>Glycine</taxon>
        <taxon>Glycine subgen. Soja</taxon>
    </lineage>
</organism>
<accession>A0A0B2PC49</accession>
<name>A0A0B2PC49_GLYSO</name>
<evidence type="ECO:0000256" key="1">
    <source>
        <dbReference type="ARBA" id="ARBA00004202"/>
    </source>
</evidence>
<gene>
    <name evidence="2" type="ORF">glysoja_046263</name>
</gene>
<dbReference type="InterPro" id="IPR036770">
    <property type="entry name" value="Ankyrin_rpt-contain_sf"/>
</dbReference>
<reference evidence="2" key="1">
    <citation type="submission" date="2014-07" db="EMBL/GenBank/DDBJ databases">
        <title>Identification of a novel salt tolerance gene in wild soybean by whole-genome sequencing.</title>
        <authorList>
            <person name="Lam H.-M."/>
            <person name="Qi X."/>
            <person name="Li M.-W."/>
            <person name="Liu X."/>
            <person name="Xie M."/>
            <person name="Ni M."/>
            <person name="Xu X."/>
        </authorList>
    </citation>
    <scope>NUCLEOTIDE SEQUENCE [LARGE SCALE GENOMIC DNA]</scope>
    <source>
        <tissue evidence="2">Root</tissue>
    </source>
</reference>
<dbReference type="SUPFAM" id="SSF48403">
    <property type="entry name" value="Ankyrin repeat"/>
    <property type="match status" value="1"/>
</dbReference>
<sequence>MYLPLYRVALRGDWEKANEFLNLHPGAENARTSRGWETALHISAGARCTKFVEELVKRMKTTDLEIQNKDNNTALCFGVAFGVTKIAKLMVERNINLPGIRGIRVKLATDYRCQSNISQSQVPSTFQDNLLVSELCQAVKYLVPGFEAVQKKKTLNAQALKLVQCLRELIVSSDEIQHGDLIKSTLSRPLFIAAESGIPEIVIELLYSSRSFNLIYDIEAHKDLITSYRDNNNHNILHLAGKLAPSDQFHVVSGAALQMQRELLWFKEVEKIIQPLFKEIKDSEGRTPQMLFTEEHKGLAKGEKWLKNTASSCMLVATLLSFSLFPTPQPFSLPLSSLHRFSSSSLLSRLPQTTQSVTDFFFT</sequence>
<dbReference type="EMBL" id="KN668635">
    <property type="protein sequence ID" value="KHN05233.1"/>
    <property type="molecule type" value="Genomic_DNA"/>
</dbReference>